<reference evidence="3" key="1">
    <citation type="journal article" date="2012" name="Nat. Biotechnol.">
        <title>Reference genome sequence of the model plant Setaria.</title>
        <authorList>
            <person name="Bennetzen J.L."/>
            <person name="Schmutz J."/>
            <person name="Wang H."/>
            <person name="Percifield R."/>
            <person name="Hawkins J."/>
            <person name="Pontaroli A.C."/>
            <person name="Estep M."/>
            <person name="Feng L."/>
            <person name="Vaughn J.N."/>
            <person name="Grimwood J."/>
            <person name="Jenkins J."/>
            <person name="Barry K."/>
            <person name="Lindquist E."/>
            <person name="Hellsten U."/>
            <person name="Deshpande S."/>
            <person name="Wang X."/>
            <person name="Wu X."/>
            <person name="Mitros T."/>
            <person name="Triplett J."/>
            <person name="Yang X."/>
            <person name="Ye C.Y."/>
            <person name="Mauro-Herrera M."/>
            <person name="Wang L."/>
            <person name="Li P."/>
            <person name="Sharma M."/>
            <person name="Sharma R."/>
            <person name="Ronald P.C."/>
            <person name="Panaud O."/>
            <person name="Kellogg E.A."/>
            <person name="Brutnell T.P."/>
            <person name="Doust A.N."/>
            <person name="Tuskan G.A."/>
            <person name="Rokhsar D."/>
            <person name="Devos K.M."/>
        </authorList>
    </citation>
    <scope>NUCLEOTIDE SEQUENCE [LARGE SCALE GENOMIC DNA]</scope>
    <source>
        <strain evidence="3">cv. Yugu1</strain>
    </source>
</reference>
<dbReference type="HOGENOM" id="CLU_2337565_0_0_1"/>
<evidence type="ECO:0000313" key="2">
    <source>
        <dbReference type="EnsemblPlants" id="KQL13697"/>
    </source>
</evidence>
<sequence length="98" mass="11151">MESLGLDSCHRGRRDASCAGGFPRERETRRKKFYSAVPHEHCRDARRVPRGPYLVPAAKIQPADRCREPSDQAFFPSFPVARIADRFPPPSKKKKVDS</sequence>
<dbReference type="Gramene" id="KQL13697">
    <property type="protein sequence ID" value="KQL13697"/>
    <property type="gene ID" value="SETIT_023773mg"/>
</dbReference>
<reference evidence="2" key="2">
    <citation type="submission" date="2018-08" db="UniProtKB">
        <authorList>
            <consortium name="EnsemblPlants"/>
        </authorList>
    </citation>
    <scope>IDENTIFICATION</scope>
    <source>
        <strain evidence="2">Yugu1</strain>
    </source>
</reference>
<proteinExistence type="predicted"/>
<dbReference type="EnsemblPlants" id="KQL13697">
    <property type="protein sequence ID" value="KQL13697"/>
    <property type="gene ID" value="SETIT_023773mg"/>
</dbReference>
<organism evidence="2 3">
    <name type="scientific">Setaria italica</name>
    <name type="common">Foxtail millet</name>
    <name type="synonym">Panicum italicum</name>
    <dbReference type="NCBI Taxonomy" id="4555"/>
    <lineage>
        <taxon>Eukaryota</taxon>
        <taxon>Viridiplantae</taxon>
        <taxon>Streptophyta</taxon>
        <taxon>Embryophyta</taxon>
        <taxon>Tracheophyta</taxon>
        <taxon>Spermatophyta</taxon>
        <taxon>Magnoliopsida</taxon>
        <taxon>Liliopsida</taxon>
        <taxon>Poales</taxon>
        <taxon>Poaceae</taxon>
        <taxon>PACMAD clade</taxon>
        <taxon>Panicoideae</taxon>
        <taxon>Panicodae</taxon>
        <taxon>Paniceae</taxon>
        <taxon>Cenchrinae</taxon>
        <taxon>Setaria</taxon>
    </lineage>
</organism>
<name>K3ZB52_SETIT</name>
<evidence type="ECO:0000313" key="3">
    <source>
        <dbReference type="Proteomes" id="UP000004995"/>
    </source>
</evidence>
<evidence type="ECO:0000256" key="1">
    <source>
        <dbReference type="SAM" id="MobiDB-lite"/>
    </source>
</evidence>
<dbReference type="AlphaFoldDB" id="K3ZB52"/>
<dbReference type="Proteomes" id="UP000004995">
    <property type="component" value="Unassembled WGS sequence"/>
</dbReference>
<feature type="region of interest" description="Disordered" evidence="1">
    <location>
        <begin position="1"/>
        <end position="23"/>
    </location>
</feature>
<protein>
    <submittedName>
        <fullName evidence="2">Uncharacterized protein</fullName>
    </submittedName>
</protein>
<dbReference type="InParanoid" id="K3ZB52"/>
<dbReference type="EMBL" id="AGNK02001471">
    <property type="status" value="NOT_ANNOTATED_CDS"/>
    <property type="molecule type" value="Genomic_DNA"/>
</dbReference>
<accession>K3ZB52</accession>
<keyword evidence="3" id="KW-1185">Reference proteome</keyword>